<dbReference type="InterPro" id="IPR035897">
    <property type="entry name" value="Toll_tir_struct_dom_sf"/>
</dbReference>
<dbReference type="SMART" id="SM00255">
    <property type="entry name" value="TIR"/>
    <property type="match status" value="1"/>
</dbReference>
<dbReference type="Pfam" id="PF23282">
    <property type="entry name" value="WHD_ROQ1"/>
    <property type="match status" value="1"/>
</dbReference>
<dbReference type="EMBL" id="JAYWIO010000001">
    <property type="protein sequence ID" value="KAK7291277.1"/>
    <property type="molecule type" value="Genomic_DNA"/>
</dbReference>
<dbReference type="InterPro" id="IPR000157">
    <property type="entry name" value="TIR_dom"/>
</dbReference>
<evidence type="ECO:0000256" key="3">
    <source>
        <dbReference type="ARBA" id="ARBA00022821"/>
    </source>
</evidence>
<dbReference type="Gene3D" id="3.40.50.300">
    <property type="entry name" value="P-loop containing nucleotide triphosphate hydrolases"/>
    <property type="match status" value="1"/>
</dbReference>
<gene>
    <name evidence="7" type="ORF">RIF29_06285</name>
</gene>
<dbReference type="PANTHER" id="PTHR11017:SF570">
    <property type="entry name" value="DISEASE RESISTANCE PROTEIN (TIR-NBS CLASS)-RELATED"/>
    <property type="match status" value="1"/>
</dbReference>
<evidence type="ECO:0000313" key="8">
    <source>
        <dbReference type="Proteomes" id="UP001372338"/>
    </source>
</evidence>
<keyword evidence="2" id="KW-0677">Repeat</keyword>
<dbReference type="Pfam" id="PF00931">
    <property type="entry name" value="NB-ARC"/>
    <property type="match status" value="1"/>
</dbReference>
<dbReference type="SUPFAM" id="SSF46785">
    <property type="entry name" value="Winged helix' DNA-binding domain"/>
    <property type="match status" value="1"/>
</dbReference>
<accession>A0AAN9J3A0</accession>
<dbReference type="GO" id="GO:0006952">
    <property type="term" value="P:defense response"/>
    <property type="evidence" value="ECO:0007669"/>
    <property type="project" value="UniProtKB-KW"/>
</dbReference>
<evidence type="ECO:0000256" key="5">
    <source>
        <dbReference type="SAM" id="MobiDB-lite"/>
    </source>
</evidence>
<organism evidence="7 8">
    <name type="scientific">Crotalaria pallida</name>
    <name type="common">Smooth rattlebox</name>
    <name type="synonym">Crotalaria striata</name>
    <dbReference type="NCBI Taxonomy" id="3830"/>
    <lineage>
        <taxon>Eukaryota</taxon>
        <taxon>Viridiplantae</taxon>
        <taxon>Streptophyta</taxon>
        <taxon>Embryophyta</taxon>
        <taxon>Tracheophyta</taxon>
        <taxon>Spermatophyta</taxon>
        <taxon>Magnoliopsida</taxon>
        <taxon>eudicotyledons</taxon>
        <taxon>Gunneridae</taxon>
        <taxon>Pentapetalae</taxon>
        <taxon>rosids</taxon>
        <taxon>fabids</taxon>
        <taxon>Fabales</taxon>
        <taxon>Fabaceae</taxon>
        <taxon>Papilionoideae</taxon>
        <taxon>50 kb inversion clade</taxon>
        <taxon>genistoids sensu lato</taxon>
        <taxon>core genistoids</taxon>
        <taxon>Crotalarieae</taxon>
        <taxon>Crotalaria</taxon>
    </lineage>
</organism>
<sequence length="1139" mass="130263">MAAVQASSSSSSSSSSSFCYGWKYDVFLSFRGTDTRYGFTGNLYKALEAKGIHTFIDDEELQSGDEITPSLMKAIQDSRIAIVVLSKNYASSSFCLDELSTILDCVKGNGRLVLPVFFDVDPSHVRHHQSGTYGEALAKHEKRFKDNMQRLQNWKMALKQVANLSGFHFKQHGNEYEHEFIEKIIGLISNKIDRTPLHVGDRLIGLESRVLQVNSLLELESVEGVQMVGIWGVGGIGKSTLARAVYNSIADQFEGICFLENVRENSSKYGLVHLQETLLYEIVGVKKDTKLGSVNKGISIIKHRLCRKKVLLILDDVDKDTQLQAIAEKPDWFGFGSRVIITTRDKHLLASHGVERTYEMNGLNEKEALKLLSWKAFRNNKVNPIYEDVLRRLVLYTSGLPLALELIGSNLFGKSVEEWESALEQYKRIPHSDIQKILQVSFDALQEDEQKVFLDIACFFKRYELGNVEDILHAHHGRCIKYHIGVLVAKCLIKIDWDRWQKKHVTLHDLIEDMGKEIVRQESPENPGLRSRLWLTEDMIQVFKENKGTDKIQILILRSYTKIKDWDGMVFRKMENLKTLIIEDFVGVPEHLPNSLRVLEWKRYPSSLLPFGSHPEKLTILKLHNYCSTSFGLLKMEKFMNMRVLEFDHSGYITQIPNLSGVPNLEELSFKRCENLIKLDESVGFLDKLRILNVEGCSKLRYFPPLKLTSLETLNLVDCHSLEKFPEILGKMEKITVLHLVGTLIIELPYSIQNLTMLKELVTEEYRIFQLLPSNKIRAMFPSLEVLWIFPKDESQHGHISFDECFPTLLTSLSNSRLRVLHLPENGLTFVPACITEFHSLRELCLDSCEYLVEIRWIPPNLELLDAAGCESLKYLDLTTASVSPCLLKRILLESCRDLEEIRGISPTIQVLIATDCTSLSDSCRSMLLNQELHEQVGNMLLSFPWSSGIPVWFEHCSTQHSLSFWFRGMFPAISTCLVNTPEHFELRSIRPELNINGKTVNGWLDPELNISGKTVNGWLGFDRKNFIGRLDAKADHIVIFDIKQIKFEDNVDEQVLLENEWNHAEFSFNKYHSAKSKHLATQTGLHVFKQESSSTEDIRFTNPCEIERNDDGDERDSNSTESHQCGVPPISKEYEHRG</sequence>
<dbReference type="InterPro" id="IPR044974">
    <property type="entry name" value="Disease_R_plants"/>
</dbReference>
<name>A0AAN9J3A0_CROPI</name>
<dbReference type="SUPFAM" id="SSF52200">
    <property type="entry name" value="Toll/Interleukin receptor TIR domain"/>
    <property type="match status" value="1"/>
</dbReference>
<dbReference type="PANTHER" id="PTHR11017">
    <property type="entry name" value="LEUCINE-RICH REPEAT-CONTAINING PROTEIN"/>
    <property type="match status" value="1"/>
</dbReference>
<dbReference type="InterPro" id="IPR027417">
    <property type="entry name" value="P-loop_NTPase"/>
</dbReference>
<dbReference type="SUPFAM" id="SSF52058">
    <property type="entry name" value="L domain-like"/>
    <property type="match status" value="1"/>
</dbReference>
<dbReference type="PROSITE" id="PS50104">
    <property type="entry name" value="TIR"/>
    <property type="match status" value="1"/>
</dbReference>
<dbReference type="Gene3D" id="3.40.50.10140">
    <property type="entry name" value="Toll/interleukin-1 receptor homology (TIR) domain"/>
    <property type="match status" value="1"/>
</dbReference>
<feature type="region of interest" description="Disordered" evidence="5">
    <location>
        <begin position="1100"/>
        <end position="1139"/>
    </location>
</feature>
<dbReference type="SUPFAM" id="SSF52540">
    <property type="entry name" value="P-loop containing nucleoside triphosphate hydrolases"/>
    <property type="match status" value="1"/>
</dbReference>
<feature type="domain" description="TIR" evidence="6">
    <location>
        <begin position="22"/>
        <end position="192"/>
    </location>
</feature>
<evidence type="ECO:0000313" key="7">
    <source>
        <dbReference type="EMBL" id="KAK7291277.1"/>
    </source>
</evidence>
<dbReference type="GO" id="GO:0007165">
    <property type="term" value="P:signal transduction"/>
    <property type="evidence" value="ECO:0007669"/>
    <property type="project" value="InterPro"/>
</dbReference>
<dbReference type="PRINTS" id="PR00364">
    <property type="entry name" value="DISEASERSIST"/>
</dbReference>
<evidence type="ECO:0000256" key="4">
    <source>
        <dbReference type="ARBA" id="ARBA00023027"/>
    </source>
</evidence>
<keyword evidence="4" id="KW-0520">NAD</keyword>
<dbReference type="FunFam" id="3.40.50.10140:FF:000007">
    <property type="entry name" value="Disease resistance protein (TIR-NBS-LRR class)"/>
    <property type="match status" value="1"/>
</dbReference>
<comment type="caution">
    <text evidence="7">The sequence shown here is derived from an EMBL/GenBank/DDBJ whole genome shotgun (WGS) entry which is preliminary data.</text>
</comment>
<dbReference type="InterPro" id="IPR042197">
    <property type="entry name" value="Apaf_helical"/>
</dbReference>
<dbReference type="Pfam" id="PF23286">
    <property type="entry name" value="LRR_13"/>
    <property type="match status" value="1"/>
</dbReference>
<keyword evidence="1" id="KW-0433">Leucine-rich repeat</keyword>
<dbReference type="Pfam" id="PF01582">
    <property type="entry name" value="TIR"/>
    <property type="match status" value="1"/>
</dbReference>
<dbReference type="Gene3D" id="3.80.10.10">
    <property type="entry name" value="Ribonuclease Inhibitor"/>
    <property type="match status" value="2"/>
</dbReference>
<dbReference type="GO" id="GO:0043531">
    <property type="term" value="F:ADP binding"/>
    <property type="evidence" value="ECO:0007669"/>
    <property type="project" value="InterPro"/>
</dbReference>
<dbReference type="Gene3D" id="1.10.8.430">
    <property type="entry name" value="Helical domain of apoptotic protease-activating factors"/>
    <property type="match status" value="1"/>
</dbReference>
<evidence type="ECO:0000259" key="6">
    <source>
        <dbReference type="PROSITE" id="PS50104"/>
    </source>
</evidence>
<dbReference type="AlphaFoldDB" id="A0AAN9J3A0"/>
<evidence type="ECO:0000256" key="1">
    <source>
        <dbReference type="ARBA" id="ARBA00022614"/>
    </source>
</evidence>
<dbReference type="InterPro" id="IPR036390">
    <property type="entry name" value="WH_DNA-bd_sf"/>
</dbReference>
<evidence type="ECO:0000256" key="2">
    <source>
        <dbReference type="ARBA" id="ARBA00022737"/>
    </source>
</evidence>
<dbReference type="InterPro" id="IPR032675">
    <property type="entry name" value="LRR_dom_sf"/>
</dbReference>
<dbReference type="InterPro" id="IPR002182">
    <property type="entry name" value="NB-ARC"/>
</dbReference>
<dbReference type="InterPro" id="IPR058192">
    <property type="entry name" value="WHD_ROQ1-like"/>
</dbReference>
<protein>
    <recommendedName>
        <fullName evidence="6">TIR domain-containing protein</fullName>
    </recommendedName>
</protein>
<dbReference type="Proteomes" id="UP001372338">
    <property type="component" value="Unassembled WGS sequence"/>
</dbReference>
<keyword evidence="3" id="KW-0611">Plant defense</keyword>
<proteinExistence type="predicted"/>
<dbReference type="InterPro" id="IPR058546">
    <property type="entry name" value="RPS4B/Roq1-like_LRR"/>
</dbReference>
<reference evidence="7 8" key="1">
    <citation type="submission" date="2024-01" db="EMBL/GenBank/DDBJ databases">
        <title>The genomes of 5 underutilized Papilionoideae crops provide insights into root nodulation and disease resistanc.</title>
        <authorList>
            <person name="Yuan L."/>
        </authorList>
    </citation>
    <scope>NUCLEOTIDE SEQUENCE [LARGE SCALE GENOMIC DNA]</scope>
    <source>
        <strain evidence="7">ZHUSHIDOU_FW_LH</strain>
        <tissue evidence="7">Leaf</tissue>
    </source>
</reference>
<keyword evidence="8" id="KW-1185">Reference proteome</keyword>